<gene>
    <name evidence="1" type="ordered locus">Hlac_2956</name>
</gene>
<dbReference type="AlphaFoldDB" id="B9LWB6"/>
<dbReference type="Proteomes" id="UP000000740">
    <property type="component" value="Chromosome 2"/>
</dbReference>
<name>B9LWB6_HALLT</name>
<dbReference type="KEGG" id="hla:Hlac_2956"/>
<dbReference type="HOGENOM" id="CLU_2911386_0_0_2"/>
<dbReference type="EMBL" id="CP001366">
    <property type="protein sequence ID" value="ACM58506.1"/>
    <property type="molecule type" value="Genomic_DNA"/>
</dbReference>
<sequence length="61" mass="6979">MGGHSSWVNRPFRSESQHGFYEMTRSAVKSHYTDFRADPIDLLIQPGCTINAIRIAGRRSR</sequence>
<organism evidence="1 2">
    <name type="scientific">Halorubrum lacusprofundi (strain ATCC 49239 / DSM 5036 / JCM 8891 / ACAM 34)</name>
    <dbReference type="NCBI Taxonomy" id="416348"/>
    <lineage>
        <taxon>Archaea</taxon>
        <taxon>Methanobacteriati</taxon>
        <taxon>Methanobacteriota</taxon>
        <taxon>Stenosarchaea group</taxon>
        <taxon>Halobacteria</taxon>
        <taxon>Halobacteriales</taxon>
        <taxon>Haloferacaceae</taxon>
        <taxon>Halorubrum</taxon>
    </lineage>
</organism>
<proteinExistence type="predicted"/>
<keyword evidence="2" id="KW-1185">Reference proteome</keyword>
<protein>
    <submittedName>
        <fullName evidence="1">Uncharacterized protein</fullName>
    </submittedName>
</protein>
<reference evidence="1 2" key="1">
    <citation type="journal article" date="2016" name="Stand. Genomic Sci.">
        <title>Complete genome sequence of the Antarctic Halorubrum lacusprofundi type strain ACAM 34.</title>
        <authorList>
            <person name="Anderson I.J."/>
            <person name="DasSarma P."/>
            <person name="Lucas S."/>
            <person name="Copeland A."/>
            <person name="Lapidus A."/>
            <person name="Del Rio T.G."/>
            <person name="Tice H."/>
            <person name="Dalin E."/>
            <person name="Bruce D.C."/>
            <person name="Goodwin L."/>
            <person name="Pitluck S."/>
            <person name="Sims D."/>
            <person name="Brettin T.S."/>
            <person name="Detter J.C."/>
            <person name="Han C.S."/>
            <person name="Larimer F."/>
            <person name="Hauser L."/>
            <person name="Land M."/>
            <person name="Ivanova N."/>
            <person name="Richardson P."/>
            <person name="Cavicchioli R."/>
            <person name="DasSarma S."/>
            <person name="Woese C.R."/>
            <person name="Kyrpides N.C."/>
        </authorList>
    </citation>
    <scope>NUCLEOTIDE SEQUENCE [LARGE SCALE GENOMIC DNA]</scope>
    <source>
        <strain evidence="2">ATCC 49239 / DSM 5036 / JCM 8891 / ACAM 34</strain>
    </source>
</reference>
<evidence type="ECO:0000313" key="2">
    <source>
        <dbReference type="Proteomes" id="UP000000740"/>
    </source>
</evidence>
<evidence type="ECO:0000313" key="1">
    <source>
        <dbReference type="EMBL" id="ACM58506.1"/>
    </source>
</evidence>
<accession>B9LWB6</accession>